<accession>A0AAJ8JPV0</accession>
<feature type="region of interest" description="Disordered" evidence="2">
    <location>
        <begin position="702"/>
        <end position="731"/>
    </location>
</feature>
<feature type="compositionally biased region" description="Polar residues" evidence="2">
    <location>
        <begin position="298"/>
        <end position="307"/>
    </location>
</feature>
<feature type="region of interest" description="Disordered" evidence="2">
    <location>
        <begin position="1176"/>
        <end position="1213"/>
    </location>
</feature>
<sequence length="2211" mass="243214">MLQVSLSSPAQTVETMVSYTSSASPKHSAVHTALTTPNLSTPSKTNVILEPRLKAMEDYQIHTTPVRDGSLKIMELPKSEVNALGLSGGLKVKDVASRFEQMRASQMSSPTPIKPYSSTTPRQLSASPCQPRQIEMAMSDSDEPVKQLFSDWSLTLRDSPSPSGNAFPAPELPVLRAEDPIKSSTLVAPVAREKGSTLRMIRHWETQNTVPTQTEVQNSLQDVDGVVAREYLDEKPLPPSKHIPASISIPIPAVYGISETIRHKPPCSTSPCQDYLNRPPTLTESASKSAESLTSSSNDHYSPWLNSSHERKKASPLKDVLNFLNSRIKAKGREKDLKKGHRSLGIIDERERFGLFIPRDRMGSAEMRRSSDYKPTIRSNPIVYLIPTPCSSISPWDAWLPSWAHLTTDTLSITYCPVFPTPRSGSASAPRRCLETQNRAMKGVPFASISAPNPLTPADRTFSMGQCLDVKVLKKDEMKSRNLPPAPDGVSAEIIELSWEDGSRSYIAVEGPDGRKAWLTAIRGILPRTPVLPPISPAETPQGTVSPSLCPPSFQTRQSVGTITDANYNAFPLVQKFGNEWIAGGALAITNGETDSQSKADEEGNSPTNEEAPRVFADLPSSEPNLDDHYLPWNSDNMERASSPHSSAASKKVINWQGPIHTERELSIFARDKELANSPYHRLGDDDHLSVFLPSDTMLSFDSDDLNPSRSASQVGRPLSPSAKMNDDIPLPCTRENEEVKAKAALWESKSLPTLLDKDYFGKSPSELTRLTFPKPIVDGKRLPCSPNRIQLSNDQRRELSSKKSIDHWQPSISSPSRIMRMAMEDLPPNEMLEFVTEPLNVVKRPSDSPVVSRSLSTDALVSTPRVERTLCNVSPTSVSRACTPEGKAVVKASESETEPHLSDAVNLLRPVSALARDNQISTSTDIMPTPRTAPSPRAVTPGIPTKLSASKDLVIGGISSPASLMFSAAQRPVNRNSLSSFSLPSYALMRDGEKQSAKSTLEVEVIETTSAVSTRFEEVNNIKEMTFCPSSLLQPIPSSTSILSKDIATKKEEPISDDPFLRAEQTFDLSLISLRPSSALGNQQVALSICDPCPPPRPVSDTWEGGSLQSSPTRRSASPLGHHFPTIRVNPSLAGAVTDTMKTNDEPPVLSRPISALSCHDIISAQYKPCTLSPLASTSWQSSPSRRPQLTSTPRRPINSDETKEKEGLRSANVAAKVIETQDEPPTSSRPANVQRGQEIALAQYEPPPLSRPASVFWQHSPSQLQSLHEQASLLDHRSTVTRVSSRSENTVSQAAEVYDMSHVSATSVNALSHEDKLRSQSDSVSYLDSAINQSNNTELRDPNEYFKTSNALAGDTETYDFHHKTLTGNSYCSGVNVSLPYDYSSIHSKNILPPSEDISHLGKVLHDVEVLINRTQTMSDPATAPYPQALQDKLDALHDDLKEVRSLIHEKPGEQSLAVTERELPPLPSATEPLDVGRLFKHLQTLEGRTSVMANPDSAPYPKVMEQRLSVLFDEITAVRRLLEEKNDSRAESTLSFQNMENVAPNSFVFREESNDRSVPMNNIEMTEPTLETFPKTRSTDTMGSFSHDDMTRVNMYEVPKPIEKDISAGSVPLAEPSQSSSQAMATFPAAPEVADVAHRNTTFSIQEPPTAFNNISRSPAKSSDHPAHRRSRVATSRPPLHPSYISRKRPPVLSIPAPLADQTPRVGLRSILVPTPSRQDGQGMPGSMPFTPLIFPPSPVQELPELTLASPATVKMPEPFSHLKSPSTSTHLDASMESVHEVPSVVPAAFELNELHRKLDHLTVLYQEFLSLQKEGSQSGDAQSQTETLVKEAKDEVAVVSTEAEAQEISTMETKENDAQNQAAIIKGQKLIKTPNKLEEGEEVLADEPKEDVTDSRETSKKPKKTQEEMSPVKPKDAPKEELNKVSKDAPKSIAQETSKDVIKDAPNDVFKEASPNSSTSRSQIAPNEIMKKLEEALTILKGLDEAKDYQKITNADFSKYVADLSAWLEKSIKDTSDHFVTVGSKLDHLGDLVDSRNNKEKDATGMIMEIKTTLDEQNHKLDANVLMEQRLDALVNMMGQAEERNSKQTDAIAQIIYMIETHRYEDQLALSALKKDLFEEARLRNLHFMEEMSKATSTNVQNHIEGFKKMLNAEVNKSMSELGRVREEKRALEQQISDLFALKAKHGLELRALPKPPIAASTRSPAK</sequence>
<evidence type="ECO:0000256" key="1">
    <source>
        <dbReference type="SAM" id="Coils"/>
    </source>
</evidence>
<feature type="coiled-coil region" evidence="1">
    <location>
        <begin position="2159"/>
        <end position="2186"/>
    </location>
</feature>
<feature type="compositionally biased region" description="Polar residues" evidence="2">
    <location>
        <begin position="1958"/>
        <end position="1968"/>
    </location>
</feature>
<organism evidence="3 4">
    <name type="scientific">Cryptococcus depauperatus CBS 7841</name>
    <dbReference type="NCBI Taxonomy" id="1295531"/>
    <lineage>
        <taxon>Eukaryota</taxon>
        <taxon>Fungi</taxon>
        <taxon>Dikarya</taxon>
        <taxon>Basidiomycota</taxon>
        <taxon>Agaricomycotina</taxon>
        <taxon>Tremellomycetes</taxon>
        <taxon>Tremellales</taxon>
        <taxon>Cryptococcaceae</taxon>
        <taxon>Cryptococcus</taxon>
    </lineage>
</organism>
<dbReference type="Proteomes" id="UP000094043">
    <property type="component" value="Chromosome 2"/>
</dbReference>
<feature type="compositionally biased region" description="Basic and acidic residues" evidence="2">
    <location>
        <begin position="1890"/>
        <end position="1911"/>
    </location>
</feature>
<feature type="region of interest" description="Disordered" evidence="2">
    <location>
        <begin position="1646"/>
        <end position="1702"/>
    </location>
</feature>
<evidence type="ECO:0000313" key="3">
    <source>
        <dbReference type="EMBL" id="WVN86202.1"/>
    </source>
</evidence>
<feature type="region of interest" description="Disordered" evidence="2">
    <location>
        <begin position="103"/>
        <end position="126"/>
    </location>
</feature>
<feature type="compositionally biased region" description="Polar residues" evidence="2">
    <location>
        <begin position="1176"/>
        <end position="1195"/>
    </location>
</feature>
<feature type="compositionally biased region" description="Low complexity" evidence="2">
    <location>
        <begin position="282"/>
        <end position="297"/>
    </location>
</feature>
<feature type="region of interest" description="Disordered" evidence="2">
    <location>
        <begin position="924"/>
        <end position="945"/>
    </location>
</feature>
<name>A0AAJ8JPV0_9TREE</name>
<feature type="region of interest" description="Disordered" evidence="2">
    <location>
        <begin position="1882"/>
        <end position="1968"/>
    </location>
</feature>
<feature type="compositionally biased region" description="Polar residues" evidence="2">
    <location>
        <begin position="1108"/>
        <end position="1117"/>
    </location>
</feature>
<feature type="compositionally biased region" description="Basic and acidic residues" evidence="2">
    <location>
        <begin position="1917"/>
        <end position="1934"/>
    </location>
</feature>
<feature type="compositionally biased region" description="Basic and acidic residues" evidence="2">
    <location>
        <begin position="1941"/>
        <end position="1955"/>
    </location>
</feature>
<evidence type="ECO:0000313" key="4">
    <source>
        <dbReference type="Proteomes" id="UP000094043"/>
    </source>
</evidence>
<reference evidence="3" key="3">
    <citation type="submission" date="2024-01" db="EMBL/GenBank/DDBJ databases">
        <authorList>
            <person name="Coelho M.A."/>
            <person name="David-Palma M."/>
            <person name="Shea T."/>
            <person name="Sun S."/>
            <person name="Cuomo C.A."/>
            <person name="Heitman J."/>
        </authorList>
    </citation>
    <scope>NUCLEOTIDE SEQUENCE</scope>
    <source>
        <strain evidence="3">CBS 7841</strain>
    </source>
</reference>
<keyword evidence="1" id="KW-0175">Coiled coil</keyword>
<feature type="compositionally biased region" description="Low complexity" evidence="2">
    <location>
        <begin position="641"/>
        <end position="650"/>
    </location>
</feature>
<keyword evidence="4" id="KW-1185">Reference proteome</keyword>
<feature type="region of interest" description="Disordered" evidence="2">
    <location>
        <begin position="266"/>
        <end position="309"/>
    </location>
</feature>
<dbReference type="EMBL" id="CP143785">
    <property type="protein sequence ID" value="WVN86202.1"/>
    <property type="molecule type" value="Genomic_DNA"/>
</dbReference>
<protein>
    <submittedName>
        <fullName evidence="3">Uncharacterized protein</fullName>
    </submittedName>
</protein>
<feature type="compositionally biased region" description="Basic and acidic residues" evidence="2">
    <location>
        <begin position="1199"/>
        <end position="1210"/>
    </location>
</feature>
<proteinExistence type="predicted"/>
<feature type="region of interest" description="Disordered" evidence="2">
    <location>
        <begin position="593"/>
        <end position="650"/>
    </location>
</feature>
<feature type="compositionally biased region" description="Polar residues" evidence="2">
    <location>
        <begin position="1646"/>
        <end position="1664"/>
    </location>
</feature>
<dbReference type="KEGG" id="cdep:91085576"/>
<dbReference type="RefSeq" id="XP_066066902.1">
    <property type="nucleotide sequence ID" value="XM_066210805.1"/>
</dbReference>
<feature type="region of interest" description="Disordered" evidence="2">
    <location>
        <begin position="1099"/>
        <end position="1128"/>
    </location>
</feature>
<reference evidence="3" key="2">
    <citation type="journal article" date="2022" name="Elife">
        <title>Obligate sexual reproduction of a homothallic fungus closely related to the Cryptococcus pathogenic species complex.</title>
        <authorList>
            <person name="Passer A.R."/>
            <person name="Clancey S.A."/>
            <person name="Shea T."/>
            <person name="David-Palma M."/>
            <person name="Averette A.F."/>
            <person name="Boekhout T."/>
            <person name="Porcel B.M."/>
            <person name="Nowrousian M."/>
            <person name="Cuomo C.A."/>
            <person name="Sun S."/>
            <person name="Heitman J."/>
            <person name="Coelho M.A."/>
        </authorList>
    </citation>
    <scope>NUCLEOTIDE SEQUENCE</scope>
    <source>
        <strain evidence="3">CBS 7841</strain>
    </source>
</reference>
<evidence type="ECO:0000256" key="2">
    <source>
        <dbReference type="SAM" id="MobiDB-lite"/>
    </source>
</evidence>
<gene>
    <name evidence="3" type="ORF">L203_101363</name>
</gene>
<reference evidence="3" key="1">
    <citation type="submission" date="2016-06" db="EMBL/GenBank/DDBJ databases">
        <authorList>
            <person name="Cuomo C."/>
            <person name="Litvintseva A."/>
            <person name="Heitman J."/>
            <person name="Chen Y."/>
            <person name="Sun S."/>
            <person name="Springer D."/>
            <person name="Dromer F."/>
            <person name="Young S."/>
            <person name="Zeng Q."/>
            <person name="Chapman S."/>
            <person name="Gujja S."/>
            <person name="Saif S."/>
            <person name="Birren B."/>
        </authorList>
    </citation>
    <scope>NUCLEOTIDE SEQUENCE</scope>
    <source>
        <strain evidence="3">CBS 7841</strain>
    </source>
</reference>
<dbReference type="GeneID" id="91085576"/>